<keyword evidence="3 4" id="KW-0408">Iron</keyword>
<dbReference type="SUPFAM" id="SSF54665">
    <property type="entry name" value="CO dehydrogenase molybdoprotein N-domain-like"/>
    <property type="match status" value="1"/>
</dbReference>
<dbReference type="GO" id="GO:0016491">
    <property type="term" value="F:oxidoreductase activity"/>
    <property type="evidence" value="ECO:0007669"/>
    <property type="project" value="InterPro"/>
</dbReference>
<reference evidence="7 8" key="1">
    <citation type="journal article" date="2016" name="Front. Microbiol.">
        <title>Genomic Resource of Rice Seed Associated Bacteria.</title>
        <authorList>
            <person name="Midha S."/>
            <person name="Bansal K."/>
            <person name="Sharma S."/>
            <person name="Kumar N."/>
            <person name="Patil P.P."/>
            <person name="Chaudhry V."/>
            <person name="Patil P.B."/>
        </authorList>
    </citation>
    <scope>NUCLEOTIDE SEQUENCE [LARGE SCALE GENOMIC DNA]</scope>
    <source>
        <strain evidence="7 8">NS331</strain>
    </source>
</reference>
<dbReference type="Pfam" id="PF00034">
    <property type="entry name" value="Cytochrom_C"/>
    <property type="match status" value="1"/>
</dbReference>
<gene>
    <name evidence="7" type="ORF">NS331_21040</name>
</gene>
<feature type="region of interest" description="Disordered" evidence="5">
    <location>
        <begin position="1323"/>
        <end position="1345"/>
    </location>
</feature>
<accession>A0A147GN60</accession>
<dbReference type="InterPro" id="IPR008274">
    <property type="entry name" value="AldOxase/xan_DH_MoCoBD1"/>
</dbReference>
<feature type="compositionally biased region" description="Pro residues" evidence="5">
    <location>
        <begin position="864"/>
        <end position="873"/>
    </location>
</feature>
<dbReference type="PATRIC" id="fig|433924.3.peg.1242"/>
<evidence type="ECO:0000259" key="6">
    <source>
        <dbReference type="PROSITE" id="PS51007"/>
    </source>
</evidence>
<dbReference type="Pfam" id="PF13442">
    <property type="entry name" value="Cytochrome_CBB3"/>
    <property type="match status" value="1"/>
</dbReference>
<feature type="domain" description="Cytochrome c" evidence="6">
    <location>
        <begin position="1214"/>
        <end position="1302"/>
    </location>
</feature>
<evidence type="ECO:0000313" key="7">
    <source>
        <dbReference type="EMBL" id="KTT15396.1"/>
    </source>
</evidence>
<evidence type="ECO:0000256" key="4">
    <source>
        <dbReference type="PROSITE-ProRule" id="PRU00433"/>
    </source>
</evidence>
<dbReference type="Gene3D" id="3.90.1170.50">
    <property type="entry name" value="Aldehyde oxidase/xanthine dehydrogenase, a/b hammerhead"/>
    <property type="match status" value="1"/>
</dbReference>
<dbReference type="RefSeq" id="WP_058643893.1">
    <property type="nucleotide sequence ID" value="NZ_LDSL01000145.1"/>
</dbReference>
<name>A0A147GN60_9BURK</name>
<dbReference type="InterPro" id="IPR036856">
    <property type="entry name" value="Ald_Oxase/Xan_DH_a/b_sf"/>
</dbReference>
<feature type="region of interest" description="Disordered" evidence="5">
    <location>
        <begin position="843"/>
        <end position="884"/>
    </location>
</feature>
<dbReference type="GO" id="GO:0020037">
    <property type="term" value="F:heme binding"/>
    <property type="evidence" value="ECO:0007669"/>
    <property type="project" value="InterPro"/>
</dbReference>
<keyword evidence="2 4" id="KW-0479">Metal-binding</keyword>
<keyword evidence="1 4" id="KW-0349">Heme</keyword>
<dbReference type="PANTHER" id="PTHR47495">
    <property type="entry name" value="ALDEHYDE DEHYDROGENASE"/>
    <property type="match status" value="1"/>
</dbReference>
<dbReference type="GO" id="GO:0009055">
    <property type="term" value="F:electron transfer activity"/>
    <property type="evidence" value="ECO:0007669"/>
    <property type="project" value="InterPro"/>
</dbReference>
<dbReference type="SUPFAM" id="SSF46626">
    <property type="entry name" value="Cytochrome c"/>
    <property type="match status" value="3"/>
</dbReference>
<dbReference type="OrthoDB" id="6073217at2"/>
<feature type="compositionally biased region" description="Basic and acidic residues" evidence="5">
    <location>
        <begin position="607"/>
        <end position="617"/>
    </location>
</feature>
<evidence type="ECO:0000256" key="2">
    <source>
        <dbReference type="ARBA" id="ARBA00022723"/>
    </source>
</evidence>
<feature type="region of interest" description="Disordered" evidence="5">
    <location>
        <begin position="360"/>
        <end position="380"/>
    </location>
</feature>
<proteinExistence type="predicted"/>
<comment type="caution">
    <text evidence="7">The sequence shown here is derived from an EMBL/GenBank/DDBJ whole genome shotgun (WGS) entry which is preliminary data.</text>
</comment>
<dbReference type="InterPro" id="IPR000674">
    <property type="entry name" value="Ald_Oxase/Xan_DH_a/b"/>
</dbReference>
<dbReference type="InterPro" id="IPR036909">
    <property type="entry name" value="Cyt_c-like_dom_sf"/>
</dbReference>
<dbReference type="InterPro" id="IPR009056">
    <property type="entry name" value="Cyt_c-like_dom"/>
</dbReference>
<dbReference type="EMBL" id="LDSL01000145">
    <property type="protein sequence ID" value="KTT15396.1"/>
    <property type="molecule type" value="Genomic_DNA"/>
</dbReference>
<sequence>MTPDPRRAAQPRTRADFLGAEGVLVVVRDTPLPPPPAKGQPAAVPGNPAEGDEVLLAVWDDGSVTALNGHVDLGTGIQTALAQIVAEELDVPMACVAMALGHTAQVPNQGATIASASIQIHAQPLRLAAAQARHWLLARAAGRLGRSVGELAIDRGRIVAEGVALSFADLLAGQRTVLRLDPNATLKRPEDYRLVGTPQPRIDIPAKLAGELAFVHDMRLPGMLHGRVIRPPYAGADHGDFIGNTLEAMDESSIAHIPGIRAVVVIRDFVGVVAEREEHAEQAMRELRVTWKPWPGMPDLAGAGKVADAIRANPATTRTLVDEGDVETALQGEGTLRRTYLWPYQLHASIGPSCAVAQWEPEDGGDGAGDGRDGAADAAQATARNGRVRLRCWAGTQNPHVLRADLARLLALQDVDVDVVRLEAAGCYGRNGADDVAADAALLARAVDAPVRVQLSREQEHLWEPKGTAQLMDVAGALSPDGGIAAYDFQTSYPSNGAPTLALLLTRTVEPLAQAYEMGDRTARPPYAYDHLRVQVHDMAPIVRASWLRGVSALPNSFAHESFIDELATAAGVDPVQFRLRHLPDERARELIEATAQKAGWRWRTGPQEDAHGDHPSRPPQSRVGPGGDIRSAAGPLPRRNAAPSGGSEPHEVGERGGDIVFGQGFAYARYIHSKWPGFGAAWAAWVADVEVNRRTGEVHVRRVVVGHDAGLTVNPAGVAHQVHGNVIQTTSRALKEEVRFAPAPQPVDVGKAPVPVKAPLPGMPPAGVVATREWGSYPILHFREVPVIEVLQMPRPGESPLGAGESASVPGTAAIANAIFDATGVRLREPPFTPEKVLAALSSLPPPLGEGGGGGQFTTPSPDQAPQPPSQPSPSGGRSQTLAPRRKGWPALIAGLLVGGLGTIAGLLGWRPAIAPVSFSAPAYSAQTIERGRQLAAAGDCAVCHTADGGLPNAGGRAMHTPFGTIHTTNLTPDAETGLGRWSFTAFQRAMREGISRDGRHLYPAFPYTAFAKTSDDDLQALYAYFMSLPPVQAGAREDGGPAVMPPNDLRFPFNLRPLMAGWNGLFHDPTPYQPVAGQSAEWNRGAYLVNGLGHCAACHSPRNALGAEKAGTDFLAGAMIDGWEAPALTARTTNAVPWDEGSLYAYLRHGHSPRHGIAGGPMAEVVHGLQQLPDADVRAMATYLASFNPPPAADPQALATQAVQRAAAGQGALLGAAQRMFESACAACHHDGDGPTLLGANVPLALNSQLTSTRPDNLIRTILDGVRTPPTRDVGFMPAFREALDDAQIAELAGYMRARFAPQAPAWADLPAQVARVRAAPGHGAPAAQGAPASTPAAVTAPR</sequence>
<dbReference type="Pfam" id="PF20256">
    <property type="entry name" value="MoCoBD_2"/>
    <property type="match status" value="2"/>
</dbReference>
<protein>
    <submittedName>
        <fullName evidence="7">Aldehyde dehydrogenase</fullName>
    </submittedName>
</protein>
<organism evidence="7 8">
    <name type="scientific">Pseudacidovorax intermedius</name>
    <dbReference type="NCBI Taxonomy" id="433924"/>
    <lineage>
        <taxon>Bacteria</taxon>
        <taxon>Pseudomonadati</taxon>
        <taxon>Pseudomonadota</taxon>
        <taxon>Betaproteobacteria</taxon>
        <taxon>Burkholderiales</taxon>
        <taxon>Comamonadaceae</taxon>
        <taxon>Pseudacidovorax</taxon>
    </lineage>
</organism>
<evidence type="ECO:0000313" key="8">
    <source>
        <dbReference type="Proteomes" id="UP000072741"/>
    </source>
</evidence>
<dbReference type="PANTHER" id="PTHR47495:SF1">
    <property type="entry name" value="BLL3820 PROTEIN"/>
    <property type="match status" value="1"/>
</dbReference>
<dbReference type="Pfam" id="PF02738">
    <property type="entry name" value="MoCoBD_1"/>
    <property type="match status" value="1"/>
</dbReference>
<dbReference type="SMART" id="SM01008">
    <property type="entry name" value="Ald_Xan_dh_C"/>
    <property type="match status" value="1"/>
</dbReference>
<dbReference type="Proteomes" id="UP000072741">
    <property type="component" value="Unassembled WGS sequence"/>
</dbReference>
<dbReference type="PROSITE" id="PS51007">
    <property type="entry name" value="CYTC"/>
    <property type="match status" value="3"/>
</dbReference>
<dbReference type="Gene3D" id="3.30.365.10">
    <property type="entry name" value="Aldehyde oxidase/xanthine dehydrogenase, molybdopterin binding domain"/>
    <property type="match status" value="4"/>
</dbReference>
<keyword evidence="8" id="KW-1185">Reference proteome</keyword>
<feature type="domain" description="Cytochrome c" evidence="6">
    <location>
        <begin position="928"/>
        <end position="1031"/>
    </location>
</feature>
<feature type="domain" description="Cytochrome c" evidence="6">
    <location>
        <begin position="1082"/>
        <end position="1190"/>
    </location>
</feature>
<evidence type="ECO:0000256" key="1">
    <source>
        <dbReference type="ARBA" id="ARBA00022617"/>
    </source>
</evidence>
<evidence type="ECO:0000256" key="5">
    <source>
        <dbReference type="SAM" id="MobiDB-lite"/>
    </source>
</evidence>
<dbReference type="InterPro" id="IPR052516">
    <property type="entry name" value="N-heterocyclic_Hydroxylase"/>
</dbReference>
<dbReference type="InterPro" id="IPR037165">
    <property type="entry name" value="AldOxase/xan_DH_Mopterin-bd_sf"/>
</dbReference>
<dbReference type="Gene3D" id="1.10.760.10">
    <property type="entry name" value="Cytochrome c-like domain"/>
    <property type="match status" value="3"/>
</dbReference>
<dbReference type="GO" id="GO:0046872">
    <property type="term" value="F:metal ion binding"/>
    <property type="evidence" value="ECO:0007669"/>
    <property type="project" value="UniProtKB-KW"/>
</dbReference>
<evidence type="ECO:0000256" key="3">
    <source>
        <dbReference type="ARBA" id="ARBA00023004"/>
    </source>
</evidence>
<dbReference type="SUPFAM" id="SSF56003">
    <property type="entry name" value="Molybdenum cofactor-binding domain"/>
    <property type="match status" value="2"/>
</dbReference>
<dbReference type="InterPro" id="IPR046867">
    <property type="entry name" value="AldOxase/xan_DH_MoCoBD2"/>
</dbReference>
<feature type="region of interest" description="Disordered" evidence="5">
    <location>
        <begin position="598"/>
        <end position="656"/>
    </location>
</feature>